<evidence type="ECO:0000313" key="3">
    <source>
        <dbReference type="Proteomes" id="UP000461754"/>
    </source>
</evidence>
<evidence type="ECO:0000313" key="2">
    <source>
        <dbReference type="EMBL" id="MSS18886.1"/>
    </source>
</evidence>
<organism evidence="2 3">
    <name type="scientific">Pseudoramibacter porci</name>
    <dbReference type="NCBI Taxonomy" id="2606631"/>
    <lineage>
        <taxon>Bacteria</taxon>
        <taxon>Bacillati</taxon>
        <taxon>Bacillota</taxon>
        <taxon>Clostridia</taxon>
        <taxon>Eubacteriales</taxon>
        <taxon>Eubacteriaceae</taxon>
        <taxon>Pseudoramibacter</taxon>
    </lineage>
</organism>
<protein>
    <recommendedName>
        <fullName evidence="1">Peptidoglycan binding-like domain-containing protein</fullName>
    </recommendedName>
</protein>
<comment type="caution">
    <text evidence="2">The sequence shown here is derived from an EMBL/GenBank/DDBJ whole genome shotgun (WGS) entry which is preliminary data.</text>
</comment>
<name>A0A7X2NE25_9FIRM</name>
<proteinExistence type="predicted"/>
<gene>
    <name evidence="2" type="ORF">FYJ52_00430</name>
</gene>
<reference evidence="2 3" key="1">
    <citation type="submission" date="2019-08" db="EMBL/GenBank/DDBJ databases">
        <title>In-depth cultivation of the pig gut microbiome towards novel bacterial diversity and tailored functional studies.</title>
        <authorList>
            <person name="Wylensek D."/>
            <person name="Hitch T.C.A."/>
            <person name="Clavel T."/>
        </authorList>
    </citation>
    <scope>NUCLEOTIDE SEQUENCE [LARGE SCALE GENOMIC DNA]</scope>
    <source>
        <strain evidence="2 3">RF-744-FAT-4</strain>
    </source>
</reference>
<feature type="domain" description="Peptidoglycan binding-like" evidence="1">
    <location>
        <begin position="66"/>
        <end position="120"/>
    </location>
</feature>
<dbReference type="InterPro" id="IPR002477">
    <property type="entry name" value="Peptidoglycan-bd-like"/>
</dbReference>
<dbReference type="Gene3D" id="1.10.101.10">
    <property type="entry name" value="PGBD-like superfamily/PGBD"/>
    <property type="match status" value="1"/>
</dbReference>
<sequence>MSKINALLSSKSKPTASKTHYDTWIAALQKECNRQGYSHQVVDGVAGPATLAGCPTVRQGARGGITRLIQQRLIAWGYPCGRSGADGDFGPGTRAAVRVFQQKRGLTADGIVGKNTWRKLLGL</sequence>
<dbReference type="InterPro" id="IPR036366">
    <property type="entry name" value="PGBDSf"/>
</dbReference>
<dbReference type="Pfam" id="PF01471">
    <property type="entry name" value="PG_binding_1"/>
    <property type="match status" value="1"/>
</dbReference>
<dbReference type="EMBL" id="VUMO01000001">
    <property type="protein sequence ID" value="MSS18886.1"/>
    <property type="molecule type" value="Genomic_DNA"/>
</dbReference>
<dbReference type="Proteomes" id="UP000461754">
    <property type="component" value="Unassembled WGS sequence"/>
</dbReference>
<accession>A0A7X2NE25</accession>
<dbReference type="SUPFAM" id="SSF47090">
    <property type="entry name" value="PGBD-like"/>
    <property type="match status" value="1"/>
</dbReference>
<dbReference type="AlphaFoldDB" id="A0A7X2NE25"/>
<keyword evidence="3" id="KW-1185">Reference proteome</keyword>
<evidence type="ECO:0000259" key="1">
    <source>
        <dbReference type="Pfam" id="PF01471"/>
    </source>
</evidence>
<dbReference type="InterPro" id="IPR036365">
    <property type="entry name" value="PGBD-like_sf"/>
</dbReference>